<dbReference type="EMBL" id="CAACYI010000001">
    <property type="protein sequence ID" value="VFB16285.1"/>
    <property type="molecule type" value="Genomic_DNA"/>
</dbReference>
<evidence type="ECO:0000256" key="16">
    <source>
        <dbReference type="ARBA" id="ARBA00029570"/>
    </source>
</evidence>
<feature type="binding site" evidence="19">
    <location>
        <position position="77"/>
    </location>
    <ligand>
        <name>GTP</name>
        <dbReference type="ChEBI" id="CHEBI:37565"/>
    </ligand>
</feature>
<protein>
    <recommendedName>
        <fullName evidence="16">Adenosylcobinamide kinase</fullName>
        <ecNumber evidence="8">2.7.1.156</ecNumber>
        <ecNumber evidence="9">2.7.7.62</ecNumber>
    </recommendedName>
    <alternativeName>
        <fullName evidence="17">Adenosylcobinamide-phosphate guanylyltransferase</fullName>
    </alternativeName>
</protein>
<evidence type="ECO:0000313" key="20">
    <source>
        <dbReference type="EMBL" id="VFB16285.1"/>
    </source>
</evidence>
<evidence type="ECO:0000256" key="17">
    <source>
        <dbReference type="ARBA" id="ARBA00030571"/>
    </source>
</evidence>
<keyword evidence="14" id="KW-0067">ATP-binding</keyword>
<evidence type="ECO:0000256" key="10">
    <source>
        <dbReference type="ARBA" id="ARBA00022573"/>
    </source>
</evidence>
<comment type="similarity">
    <text evidence="7">Belongs to the CobU/CobP family.</text>
</comment>
<dbReference type="InterPro" id="IPR003203">
    <property type="entry name" value="CobU/CobP"/>
</dbReference>
<dbReference type="Gene3D" id="3.40.50.300">
    <property type="entry name" value="P-loop containing nucleotide triphosphate hydrolases"/>
    <property type="match status" value="1"/>
</dbReference>
<dbReference type="GO" id="GO:0005525">
    <property type="term" value="F:GTP binding"/>
    <property type="evidence" value="ECO:0007669"/>
    <property type="project" value="UniProtKB-KW"/>
</dbReference>
<keyword evidence="11 20" id="KW-0808">Transferase</keyword>
<dbReference type="GO" id="GO:0009236">
    <property type="term" value="P:cobalamin biosynthetic process"/>
    <property type="evidence" value="ECO:0007669"/>
    <property type="project" value="UniProtKB-UniPathway"/>
</dbReference>
<evidence type="ECO:0000256" key="2">
    <source>
        <dbReference type="ARBA" id="ARBA00000711"/>
    </source>
</evidence>
<evidence type="ECO:0000256" key="18">
    <source>
        <dbReference type="PIRSR" id="PIRSR006135-1"/>
    </source>
</evidence>
<dbReference type="Proteomes" id="UP000377798">
    <property type="component" value="Unassembled WGS sequence"/>
</dbReference>
<evidence type="ECO:0000256" key="14">
    <source>
        <dbReference type="ARBA" id="ARBA00022840"/>
    </source>
</evidence>
<evidence type="ECO:0000256" key="4">
    <source>
        <dbReference type="ARBA" id="ARBA00003889"/>
    </source>
</evidence>
<sequence length="179" mass="20513">MITLITGGARSGKSSFAENLLEGKSDVTYIATSQVYDDEMKERVRQHKLRRPQEWNTWESPLKLRDCPYKTSYYLLDCLTLLTTNHTFDILKDGDHISPEMQEEIEKKIKAEIFALCQDVRKTSSHLIMVTNEVGYSIVPENHLSRVFRDIQGRINQYAAELADRAYIVICGQGVLIKG</sequence>
<dbReference type="EC" id="2.7.7.62" evidence="9"/>
<keyword evidence="10" id="KW-0169">Cobalamin biosynthesis</keyword>
<comment type="pathway">
    <text evidence="5">Cofactor biosynthesis; adenosylcobalamin biosynthesis; adenosylcobalamin from cob(II)yrinate a,c-diamide: step 6/7.</text>
</comment>
<feature type="active site" description="GMP-histidine intermediate" evidence="18">
    <location>
        <position position="47"/>
    </location>
</feature>
<dbReference type="PANTHER" id="PTHR34848:SF1">
    <property type="entry name" value="BIFUNCTIONAL ADENOSYLCOBALAMIN BIOSYNTHESIS PROTEIN COBU"/>
    <property type="match status" value="1"/>
</dbReference>
<comment type="pathway">
    <text evidence="6">Cofactor biosynthesis; adenosylcobalamin biosynthesis; adenosylcobalamin from cob(II)yrinate a,c-diamide: step 5/7.</text>
</comment>
<dbReference type="EC" id="2.7.1.156" evidence="8"/>
<keyword evidence="15 19" id="KW-0342">GTP-binding</keyword>
<comment type="catalytic activity">
    <reaction evidence="3">
        <text>adenosylcob(III)inamide + GTP = adenosylcob(III)inamide phosphate + GDP + H(+)</text>
        <dbReference type="Rhea" id="RHEA:15765"/>
        <dbReference type="ChEBI" id="CHEBI:2480"/>
        <dbReference type="ChEBI" id="CHEBI:15378"/>
        <dbReference type="ChEBI" id="CHEBI:37565"/>
        <dbReference type="ChEBI" id="CHEBI:58189"/>
        <dbReference type="ChEBI" id="CHEBI:58502"/>
        <dbReference type="EC" id="2.7.1.156"/>
    </reaction>
</comment>
<evidence type="ECO:0000256" key="12">
    <source>
        <dbReference type="ARBA" id="ARBA00022741"/>
    </source>
</evidence>
<gene>
    <name evidence="20" type="primary">cobU</name>
    <name evidence="20" type="ORF">NCTC13150_00805</name>
</gene>
<evidence type="ECO:0000256" key="13">
    <source>
        <dbReference type="ARBA" id="ARBA00022777"/>
    </source>
</evidence>
<proteinExistence type="inferred from homology"/>
<evidence type="ECO:0000256" key="8">
    <source>
        <dbReference type="ARBA" id="ARBA00012016"/>
    </source>
</evidence>
<dbReference type="GO" id="GO:0005524">
    <property type="term" value="F:ATP binding"/>
    <property type="evidence" value="ECO:0007669"/>
    <property type="project" value="UniProtKB-KW"/>
</dbReference>
<comment type="caution">
    <text evidence="20">The sequence shown here is derived from an EMBL/GenBank/DDBJ whole genome shotgun (WGS) entry which is preliminary data.</text>
</comment>
<organism evidence="20 21">
    <name type="scientific">Urinicoccus massiliensis</name>
    <dbReference type="NCBI Taxonomy" id="1723382"/>
    <lineage>
        <taxon>Bacteria</taxon>
        <taxon>Bacillati</taxon>
        <taxon>Bacillota</taxon>
        <taxon>Tissierellia</taxon>
        <taxon>Tissierellales</taxon>
        <taxon>Peptoniphilaceae</taxon>
        <taxon>Urinicoccus</taxon>
    </lineage>
</organism>
<dbReference type="CDD" id="cd00544">
    <property type="entry name" value="CobU"/>
    <property type="match status" value="1"/>
</dbReference>
<dbReference type="UniPathway" id="UPA00148">
    <property type="reaction ID" value="UER00236"/>
</dbReference>
<keyword evidence="12 19" id="KW-0547">Nucleotide-binding</keyword>
<evidence type="ECO:0000256" key="3">
    <source>
        <dbReference type="ARBA" id="ARBA00001522"/>
    </source>
</evidence>
<dbReference type="InterPro" id="IPR027417">
    <property type="entry name" value="P-loop_NTPase"/>
</dbReference>
<evidence type="ECO:0000256" key="7">
    <source>
        <dbReference type="ARBA" id="ARBA00007490"/>
    </source>
</evidence>
<evidence type="ECO:0000256" key="6">
    <source>
        <dbReference type="ARBA" id="ARBA00005159"/>
    </source>
</evidence>
<accession>A0A8H2QSW0</accession>
<dbReference type="GO" id="GO:0043752">
    <property type="term" value="F:adenosylcobinamide kinase activity"/>
    <property type="evidence" value="ECO:0007669"/>
    <property type="project" value="UniProtKB-EC"/>
</dbReference>
<evidence type="ECO:0000256" key="9">
    <source>
        <dbReference type="ARBA" id="ARBA00012523"/>
    </source>
</evidence>
<dbReference type="RefSeq" id="WP_131748871.1">
    <property type="nucleotide sequence ID" value="NZ_CAACYI010000001.1"/>
</dbReference>
<dbReference type="SUPFAM" id="SSF52540">
    <property type="entry name" value="P-loop containing nucleoside triphosphate hydrolases"/>
    <property type="match status" value="1"/>
</dbReference>
<evidence type="ECO:0000256" key="19">
    <source>
        <dbReference type="PIRSR" id="PIRSR006135-2"/>
    </source>
</evidence>
<dbReference type="PANTHER" id="PTHR34848">
    <property type="match status" value="1"/>
</dbReference>
<feature type="binding site" evidence="19">
    <location>
        <begin position="7"/>
        <end position="14"/>
    </location>
    <ligand>
        <name>GTP</name>
        <dbReference type="ChEBI" id="CHEBI:37565"/>
    </ligand>
</feature>
<evidence type="ECO:0000256" key="5">
    <source>
        <dbReference type="ARBA" id="ARBA00004692"/>
    </source>
</evidence>
<feature type="binding site" evidence="19">
    <location>
        <begin position="31"/>
        <end position="33"/>
    </location>
    <ligand>
        <name>GTP</name>
        <dbReference type="ChEBI" id="CHEBI:37565"/>
    </ligand>
</feature>
<comment type="catalytic activity">
    <reaction evidence="2">
        <text>adenosylcob(III)inamide phosphate + GTP + H(+) = adenosylcob(III)inamide-GDP + diphosphate</text>
        <dbReference type="Rhea" id="RHEA:22712"/>
        <dbReference type="ChEBI" id="CHEBI:15378"/>
        <dbReference type="ChEBI" id="CHEBI:33019"/>
        <dbReference type="ChEBI" id="CHEBI:37565"/>
        <dbReference type="ChEBI" id="CHEBI:58502"/>
        <dbReference type="ChEBI" id="CHEBI:60487"/>
        <dbReference type="EC" id="2.7.7.62"/>
    </reaction>
</comment>
<name>A0A8H2QSW0_9FIRM</name>
<dbReference type="NCBIfam" id="NF004469">
    <property type="entry name" value="PRK05800.1"/>
    <property type="match status" value="1"/>
</dbReference>
<keyword evidence="13 20" id="KW-0418">Kinase</keyword>
<evidence type="ECO:0000256" key="1">
    <source>
        <dbReference type="ARBA" id="ARBA00000312"/>
    </source>
</evidence>
<evidence type="ECO:0000256" key="15">
    <source>
        <dbReference type="ARBA" id="ARBA00023134"/>
    </source>
</evidence>
<keyword evidence="21" id="KW-1185">Reference proteome</keyword>
<evidence type="ECO:0000256" key="11">
    <source>
        <dbReference type="ARBA" id="ARBA00022679"/>
    </source>
</evidence>
<feature type="binding site" evidence="19">
    <location>
        <begin position="48"/>
        <end position="51"/>
    </location>
    <ligand>
        <name>GTP</name>
        <dbReference type="ChEBI" id="CHEBI:37565"/>
    </ligand>
</feature>
<dbReference type="PIRSF" id="PIRSF006135">
    <property type="entry name" value="CobU"/>
    <property type="match status" value="1"/>
</dbReference>
<comment type="function">
    <text evidence="4">Catalyzes ATP-dependent phosphorylation of adenosylcobinamide and addition of GMP to adenosylcobinamide phosphate.</text>
</comment>
<evidence type="ECO:0000313" key="21">
    <source>
        <dbReference type="Proteomes" id="UP000377798"/>
    </source>
</evidence>
<feature type="binding site" evidence="19">
    <location>
        <position position="59"/>
    </location>
    <ligand>
        <name>GTP</name>
        <dbReference type="ChEBI" id="CHEBI:37565"/>
    </ligand>
</feature>
<dbReference type="Pfam" id="PF02283">
    <property type="entry name" value="CobU"/>
    <property type="match status" value="1"/>
</dbReference>
<reference evidence="20 21" key="1">
    <citation type="submission" date="2019-02" db="EMBL/GenBank/DDBJ databases">
        <authorList>
            <consortium name="Pathogen Informatics"/>
        </authorList>
    </citation>
    <scope>NUCLEOTIDE SEQUENCE [LARGE SCALE GENOMIC DNA]</scope>
    <source>
        <strain evidence="20 21">3012STDY7089603</strain>
    </source>
</reference>
<dbReference type="AlphaFoldDB" id="A0A8H2QSW0"/>
<dbReference type="GO" id="GO:0008820">
    <property type="term" value="F:cobinamide phosphate guanylyltransferase activity"/>
    <property type="evidence" value="ECO:0007669"/>
    <property type="project" value="UniProtKB-EC"/>
</dbReference>
<comment type="catalytic activity">
    <reaction evidence="1">
        <text>adenosylcob(III)inamide + ATP = adenosylcob(III)inamide phosphate + ADP + H(+)</text>
        <dbReference type="Rhea" id="RHEA:15769"/>
        <dbReference type="ChEBI" id="CHEBI:2480"/>
        <dbReference type="ChEBI" id="CHEBI:15378"/>
        <dbReference type="ChEBI" id="CHEBI:30616"/>
        <dbReference type="ChEBI" id="CHEBI:58502"/>
        <dbReference type="ChEBI" id="CHEBI:456216"/>
        <dbReference type="EC" id="2.7.1.156"/>
    </reaction>
</comment>